<feature type="transmembrane region" description="Helical" evidence="1">
    <location>
        <begin position="171"/>
        <end position="195"/>
    </location>
</feature>
<evidence type="ECO:0000313" key="2">
    <source>
        <dbReference type="EMBL" id="MFC4013663.1"/>
    </source>
</evidence>
<feature type="transmembrane region" description="Helical" evidence="1">
    <location>
        <begin position="207"/>
        <end position="228"/>
    </location>
</feature>
<feature type="transmembrane region" description="Helical" evidence="1">
    <location>
        <begin position="147"/>
        <end position="165"/>
    </location>
</feature>
<feature type="transmembrane region" description="Helical" evidence="1">
    <location>
        <begin position="36"/>
        <end position="56"/>
    </location>
</feature>
<keyword evidence="1" id="KW-1133">Transmembrane helix</keyword>
<keyword evidence="1" id="KW-0812">Transmembrane</keyword>
<evidence type="ECO:0000256" key="1">
    <source>
        <dbReference type="SAM" id="Phobius"/>
    </source>
</evidence>
<keyword evidence="1" id="KW-0472">Membrane</keyword>
<feature type="transmembrane region" description="Helical" evidence="1">
    <location>
        <begin position="234"/>
        <end position="253"/>
    </location>
</feature>
<dbReference type="RefSeq" id="WP_379533520.1">
    <property type="nucleotide sequence ID" value="NZ_JBHSBI010000029.1"/>
</dbReference>
<accession>A0ABV8GIJ3</accession>
<name>A0ABV8GIJ3_9ACTN</name>
<proteinExistence type="predicted"/>
<evidence type="ECO:0000313" key="3">
    <source>
        <dbReference type="Proteomes" id="UP001595851"/>
    </source>
</evidence>
<dbReference type="Proteomes" id="UP001595851">
    <property type="component" value="Unassembled WGS sequence"/>
</dbReference>
<organism evidence="2 3">
    <name type="scientific">Nonomuraea purpurea</name>
    <dbReference type="NCBI Taxonomy" id="1849276"/>
    <lineage>
        <taxon>Bacteria</taxon>
        <taxon>Bacillati</taxon>
        <taxon>Actinomycetota</taxon>
        <taxon>Actinomycetes</taxon>
        <taxon>Streptosporangiales</taxon>
        <taxon>Streptosporangiaceae</taxon>
        <taxon>Nonomuraea</taxon>
    </lineage>
</organism>
<protein>
    <recommendedName>
        <fullName evidence="4">Zinc transporter ZupT</fullName>
    </recommendedName>
</protein>
<comment type="caution">
    <text evidence="2">The sequence shown here is derived from an EMBL/GenBank/DDBJ whole genome shotgun (WGS) entry which is preliminary data.</text>
</comment>
<gene>
    <name evidence="2" type="ORF">ACFOY2_40985</name>
</gene>
<dbReference type="Gene3D" id="1.10.8.50">
    <property type="match status" value="1"/>
</dbReference>
<feature type="transmembrane region" description="Helical" evidence="1">
    <location>
        <begin position="95"/>
        <end position="114"/>
    </location>
</feature>
<dbReference type="EMBL" id="JBHSBI010000029">
    <property type="protein sequence ID" value="MFC4013663.1"/>
    <property type="molecule type" value="Genomic_DNA"/>
</dbReference>
<sequence>MFVPLGGPAIPAPLHALTLYDLGQKTSPLDAALPAWTTWAAVVLVALSTLAGAHLARRKSATISIWLAVASALMLITALVDLLPDAWREAEATRVPLWVVGLAGLFGFAVITFFTRKGCGHSHDHGATSGGRHAPGLHRRVKQAVSAAVYGGVGTAAALSLHRMIEGATLALAASAVVVAALVIHSASEGLALTAMLDLARKPASPWLTLSCLAPVAGVVLATVAPLPAQSVPILLGMITGVLLRTAVIGLAIARDGRRLSRRHLVIASAAVAFIGGLLVTAQTLLADGPPQPIAAAHGSAQALAPPAVPLPQQMTATQVRAAVTTGRLSLEQLLARRDPVTIGADAVTLLRVLPGHSPEQITQTLRQAKIDTAATIGDLTLRQRHLLLSALSDAPDPQHR</sequence>
<reference evidence="3" key="1">
    <citation type="journal article" date="2019" name="Int. J. Syst. Evol. Microbiol.">
        <title>The Global Catalogue of Microorganisms (GCM) 10K type strain sequencing project: providing services to taxonomists for standard genome sequencing and annotation.</title>
        <authorList>
            <consortium name="The Broad Institute Genomics Platform"/>
            <consortium name="The Broad Institute Genome Sequencing Center for Infectious Disease"/>
            <person name="Wu L."/>
            <person name="Ma J."/>
        </authorList>
    </citation>
    <scope>NUCLEOTIDE SEQUENCE [LARGE SCALE GENOMIC DNA]</scope>
    <source>
        <strain evidence="3">TBRC 1276</strain>
    </source>
</reference>
<feature type="transmembrane region" description="Helical" evidence="1">
    <location>
        <begin position="265"/>
        <end position="286"/>
    </location>
</feature>
<keyword evidence="3" id="KW-1185">Reference proteome</keyword>
<evidence type="ECO:0008006" key="4">
    <source>
        <dbReference type="Google" id="ProtNLM"/>
    </source>
</evidence>
<feature type="transmembrane region" description="Helical" evidence="1">
    <location>
        <begin position="63"/>
        <end position="83"/>
    </location>
</feature>